<name>A0AAN7VX92_9PEZI</name>
<evidence type="ECO:0000313" key="2">
    <source>
        <dbReference type="EMBL" id="KAK5690602.1"/>
    </source>
</evidence>
<comment type="caution">
    <text evidence="2">The sequence shown here is derived from an EMBL/GenBank/DDBJ whole genome shotgun (WGS) entry which is preliminary data.</text>
</comment>
<evidence type="ECO:0000313" key="3">
    <source>
        <dbReference type="Proteomes" id="UP001310594"/>
    </source>
</evidence>
<feature type="region of interest" description="Disordered" evidence="1">
    <location>
        <begin position="218"/>
        <end position="261"/>
    </location>
</feature>
<protein>
    <submittedName>
        <fullName evidence="2">Uncharacterized protein</fullName>
    </submittedName>
</protein>
<proteinExistence type="predicted"/>
<gene>
    <name evidence="2" type="ORF">LTR97_012157</name>
</gene>
<organism evidence="2 3">
    <name type="scientific">Elasticomyces elasticus</name>
    <dbReference type="NCBI Taxonomy" id="574655"/>
    <lineage>
        <taxon>Eukaryota</taxon>
        <taxon>Fungi</taxon>
        <taxon>Dikarya</taxon>
        <taxon>Ascomycota</taxon>
        <taxon>Pezizomycotina</taxon>
        <taxon>Dothideomycetes</taxon>
        <taxon>Dothideomycetidae</taxon>
        <taxon>Mycosphaerellales</taxon>
        <taxon>Teratosphaeriaceae</taxon>
        <taxon>Elasticomyces</taxon>
    </lineage>
</organism>
<dbReference type="AlphaFoldDB" id="A0AAN7VX92"/>
<accession>A0AAN7VX92</accession>
<feature type="compositionally biased region" description="Acidic residues" evidence="1">
    <location>
        <begin position="227"/>
        <end position="261"/>
    </location>
</feature>
<evidence type="ECO:0000256" key="1">
    <source>
        <dbReference type="SAM" id="MobiDB-lite"/>
    </source>
</evidence>
<sequence>MPPCTHAYTLRSFGPSSLTAEVCEECSTVPWYTFHCCRCKEPMSHQHKENRAHVLGSEESTNRPHIGFEVDLVETREGDDVAMERYQKDGIYCIMQFLQNHPPCSWLVPTNSQIALLAARYPQSNLNDVVGKKMYDIAQDVINFDEYGENRPVGGYYSTEQPPAKLITWLGAAYICHETAAQHEDPIVAFGEDWEGRGIDPEEEGGMSDDKEVEGVEEITGGNEAGHEDEADESSEVEEDDELMDCDELSDGSEAEEGDEDYEALRDEYATSHQRLVAWVNGGGRDVDGRAE</sequence>
<dbReference type="Proteomes" id="UP001310594">
    <property type="component" value="Unassembled WGS sequence"/>
</dbReference>
<reference evidence="2" key="1">
    <citation type="submission" date="2023-08" db="EMBL/GenBank/DDBJ databases">
        <title>Black Yeasts Isolated from many extreme environments.</title>
        <authorList>
            <person name="Coleine C."/>
            <person name="Stajich J.E."/>
            <person name="Selbmann L."/>
        </authorList>
    </citation>
    <scope>NUCLEOTIDE SEQUENCE</scope>
    <source>
        <strain evidence="2">CCFEE 5810</strain>
    </source>
</reference>
<dbReference type="EMBL" id="JAVRQU010000024">
    <property type="protein sequence ID" value="KAK5690602.1"/>
    <property type="molecule type" value="Genomic_DNA"/>
</dbReference>